<dbReference type="PANTHER" id="PTHR42755:SF1">
    <property type="entry name" value="3-DEOXY-D-MANNO-OCTULOSONIC ACID TRANSFERASE, MITOCHONDRIAL-RELATED"/>
    <property type="match status" value="1"/>
</dbReference>
<dbReference type="Pfam" id="PF00534">
    <property type="entry name" value="Glycos_transf_1"/>
    <property type="match status" value="1"/>
</dbReference>
<evidence type="ECO:0000256" key="5">
    <source>
        <dbReference type="ARBA" id="ARBA00019077"/>
    </source>
</evidence>
<dbReference type="AlphaFoldDB" id="A0A1T4VZX5"/>
<dbReference type="SUPFAM" id="SSF53756">
    <property type="entry name" value="UDP-Glycosyltransferase/glycogen phosphorylase"/>
    <property type="match status" value="1"/>
</dbReference>
<keyword evidence="6" id="KW-0997">Cell inner membrane</keyword>
<evidence type="ECO:0000256" key="13">
    <source>
        <dbReference type="RuleBase" id="RU365103"/>
    </source>
</evidence>
<gene>
    <name evidence="16" type="ORF">SAMN02745130_00769</name>
</gene>
<comment type="catalytic activity">
    <reaction evidence="10 13">
        <text>lipid IVA (E. coli) + CMP-3-deoxy-beta-D-manno-octulosonate = alpha-Kdo-(2-&gt;6)-lipid IVA (E. coli) + CMP + H(+)</text>
        <dbReference type="Rhea" id="RHEA:28066"/>
        <dbReference type="ChEBI" id="CHEBI:15378"/>
        <dbReference type="ChEBI" id="CHEBI:58603"/>
        <dbReference type="ChEBI" id="CHEBI:60364"/>
        <dbReference type="ChEBI" id="CHEBI:60377"/>
        <dbReference type="ChEBI" id="CHEBI:85987"/>
        <dbReference type="EC" id="2.4.99.12"/>
    </reaction>
</comment>
<feature type="domain" description="3-deoxy-D-manno-octulosonic-acid transferase N-terminal" evidence="15">
    <location>
        <begin position="36"/>
        <end position="222"/>
    </location>
</feature>
<dbReference type="RefSeq" id="WP_234975791.1">
    <property type="nucleotide sequence ID" value="NZ_FUYB01000002.1"/>
</dbReference>
<comment type="pathway">
    <text evidence="2 13">Bacterial outer membrane biogenesis; LPS core biosynthesis.</text>
</comment>
<dbReference type="STRING" id="92487.SAMN02745130_00769"/>
<evidence type="ECO:0000256" key="2">
    <source>
        <dbReference type="ARBA" id="ARBA00004713"/>
    </source>
</evidence>
<dbReference type="InterPro" id="IPR001296">
    <property type="entry name" value="Glyco_trans_1"/>
</dbReference>
<dbReference type="Proteomes" id="UP000190460">
    <property type="component" value="Unassembled WGS sequence"/>
</dbReference>
<evidence type="ECO:0000256" key="11">
    <source>
        <dbReference type="PIRSR" id="PIRSR639901-1"/>
    </source>
</evidence>
<evidence type="ECO:0000256" key="1">
    <source>
        <dbReference type="ARBA" id="ARBA00004388"/>
    </source>
</evidence>
<keyword evidence="13" id="KW-0472">Membrane</keyword>
<protein>
    <recommendedName>
        <fullName evidence="5 13">3-deoxy-D-manno-octulosonic acid transferase</fullName>
        <shortName evidence="13">Kdo transferase</shortName>
        <ecNumber evidence="4 13">2.4.99.12</ecNumber>
    </recommendedName>
    <alternativeName>
        <fullName evidence="9 13">Lipid IV(A) 3-deoxy-D-manno-octulosonic acid transferase</fullName>
    </alternativeName>
</protein>
<dbReference type="EC" id="2.4.99.12" evidence="4 13"/>
<evidence type="ECO:0000313" key="17">
    <source>
        <dbReference type="Proteomes" id="UP000190460"/>
    </source>
</evidence>
<evidence type="ECO:0000256" key="3">
    <source>
        <dbReference type="ARBA" id="ARBA00006380"/>
    </source>
</evidence>
<feature type="site" description="Transition state stabilizer" evidence="12">
    <location>
        <position position="141"/>
    </location>
</feature>
<dbReference type="GO" id="GO:0009245">
    <property type="term" value="P:lipid A biosynthetic process"/>
    <property type="evidence" value="ECO:0007669"/>
    <property type="project" value="TreeGrafter"/>
</dbReference>
<dbReference type="NCBIfam" id="NF004388">
    <property type="entry name" value="PRK05749.1-4"/>
    <property type="match status" value="1"/>
</dbReference>
<name>A0A1T4VZX5_9GAMM</name>
<keyword evidence="13" id="KW-1003">Cell membrane</keyword>
<keyword evidence="17" id="KW-1185">Reference proteome</keyword>
<dbReference type="InterPro" id="IPR038107">
    <property type="entry name" value="Glycos_transf_N_sf"/>
</dbReference>
<dbReference type="FunFam" id="3.40.50.11720:FF:000001">
    <property type="entry name" value="3-deoxy-D-manno-octulosonic acid transferase"/>
    <property type="match status" value="1"/>
</dbReference>
<evidence type="ECO:0000256" key="4">
    <source>
        <dbReference type="ARBA" id="ARBA00012621"/>
    </source>
</evidence>
<evidence type="ECO:0000259" key="15">
    <source>
        <dbReference type="Pfam" id="PF04413"/>
    </source>
</evidence>
<keyword evidence="13" id="KW-1133">Transmembrane helix</keyword>
<comment type="function">
    <text evidence="13">Involved in lipopolysaccharide (LPS) biosynthesis. Catalyzes the transfer of 3-deoxy-D-manno-octulosonate (Kdo) residue(s) from CMP-Kdo to lipid IV(A), the tetraacyldisaccharide-1,4'-bisphosphate precursor of lipid A.</text>
</comment>
<feature type="domain" description="Glycosyl transferase family 1" evidence="14">
    <location>
        <begin position="249"/>
        <end position="410"/>
    </location>
</feature>
<dbReference type="FunFam" id="3.40.50.2000:FF:000032">
    <property type="entry name" value="3-deoxy-D-manno-octulosonic acid transferase"/>
    <property type="match status" value="1"/>
</dbReference>
<feature type="site" description="Transition state stabilizer" evidence="12">
    <location>
        <position position="219"/>
    </location>
</feature>
<evidence type="ECO:0000256" key="12">
    <source>
        <dbReference type="PIRSR" id="PIRSR639901-2"/>
    </source>
</evidence>
<feature type="active site" description="Proton acceptor" evidence="11">
    <location>
        <position position="71"/>
    </location>
</feature>
<proteinExistence type="inferred from homology"/>
<evidence type="ECO:0000256" key="9">
    <source>
        <dbReference type="ARBA" id="ARBA00031445"/>
    </source>
</evidence>
<comment type="similarity">
    <text evidence="3">Belongs to the glycosyltransferase group 1 family. Glycosyltransferase 30 subfamily.</text>
</comment>
<dbReference type="Gene3D" id="3.40.50.2000">
    <property type="entry name" value="Glycogen Phosphorylase B"/>
    <property type="match status" value="1"/>
</dbReference>
<accession>A0A1T4VZX5</accession>
<feature type="transmembrane region" description="Helical" evidence="13">
    <location>
        <begin position="7"/>
        <end position="26"/>
    </location>
</feature>
<dbReference type="PANTHER" id="PTHR42755">
    <property type="entry name" value="3-DEOXY-MANNO-OCTULOSONATE CYTIDYLYLTRANSFERASE"/>
    <property type="match status" value="1"/>
</dbReference>
<evidence type="ECO:0000256" key="6">
    <source>
        <dbReference type="ARBA" id="ARBA00022519"/>
    </source>
</evidence>
<evidence type="ECO:0000256" key="7">
    <source>
        <dbReference type="ARBA" id="ARBA00022679"/>
    </source>
</evidence>
<dbReference type="GO" id="GO:0005886">
    <property type="term" value="C:plasma membrane"/>
    <property type="evidence" value="ECO:0007669"/>
    <property type="project" value="UniProtKB-SubCell"/>
</dbReference>
<keyword evidence="8" id="KW-0735">Signal-anchor</keyword>
<organism evidence="16 17">
    <name type="scientific">Thiothrix eikelboomii</name>
    <dbReference type="NCBI Taxonomy" id="92487"/>
    <lineage>
        <taxon>Bacteria</taxon>
        <taxon>Pseudomonadati</taxon>
        <taxon>Pseudomonadota</taxon>
        <taxon>Gammaproteobacteria</taxon>
        <taxon>Thiotrichales</taxon>
        <taxon>Thiotrichaceae</taxon>
        <taxon>Thiothrix</taxon>
    </lineage>
</organism>
<dbReference type="GO" id="GO:0009244">
    <property type="term" value="P:lipopolysaccharide core region biosynthetic process"/>
    <property type="evidence" value="ECO:0007669"/>
    <property type="project" value="UniProtKB-UniRule"/>
</dbReference>
<dbReference type="EMBL" id="FUYB01000002">
    <property type="protein sequence ID" value="SKA70562.1"/>
    <property type="molecule type" value="Genomic_DNA"/>
</dbReference>
<keyword evidence="13" id="KW-0448">Lipopolysaccharide biosynthesis</keyword>
<keyword evidence="13" id="KW-0812">Transmembrane</keyword>
<keyword evidence="7 13" id="KW-0808">Transferase</keyword>
<evidence type="ECO:0000313" key="16">
    <source>
        <dbReference type="EMBL" id="SKA70562.1"/>
    </source>
</evidence>
<evidence type="ECO:0000256" key="10">
    <source>
        <dbReference type="ARBA" id="ARBA00049183"/>
    </source>
</evidence>
<dbReference type="InterPro" id="IPR039901">
    <property type="entry name" value="Kdotransferase"/>
</dbReference>
<dbReference type="UniPathway" id="UPA00958"/>
<evidence type="ECO:0000256" key="8">
    <source>
        <dbReference type="ARBA" id="ARBA00022968"/>
    </source>
</evidence>
<comment type="subcellular location">
    <subcellularLocation>
        <location evidence="1">Cell inner membrane</location>
        <topology evidence="1">Single-pass membrane protein</topology>
        <orientation evidence="1">Cytoplasmic side</orientation>
    </subcellularLocation>
    <subcellularLocation>
        <location evidence="13">Cell membrane</location>
    </subcellularLocation>
</comment>
<reference evidence="17" key="1">
    <citation type="submission" date="2017-02" db="EMBL/GenBank/DDBJ databases">
        <authorList>
            <person name="Varghese N."/>
            <person name="Submissions S."/>
        </authorList>
    </citation>
    <scope>NUCLEOTIDE SEQUENCE [LARGE SCALE GENOMIC DNA]</scope>
    <source>
        <strain evidence="17">ATCC 49788</strain>
    </source>
</reference>
<dbReference type="Gene3D" id="3.40.50.11720">
    <property type="entry name" value="3-Deoxy-D-manno-octulosonic-acid transferase, N-terminal domain"/>
    <property type="match status" value="1"/>
</dbReference>
<evidence type="ECO:0000259" key="14">
    <source>
        <dbReference type="Pfam" id="PF00534"/>
    </source>
</evidence>
<dbReference type="Pfam" id="PF04413">
    <property type="entry name" value="Glycos_transf_N"/>
    <property type="match status" value="1"/>
</dbReference>
<dbReference type="InterPro" id="IPR007507">
    <property type="entry name" value="Glycos_transf_N"/>
</dbReference>
<sequence length="434" mass="48252">MMHPARFIYSLLLYLLLPLVFIKLWWRGRSNPAYRQRWLERLGYINSAVSSGSHFTSGQACICLHAVSVGETMAARPLIEKLLAVYPETTVWVTSTTPTGSATVERLFGQRVKHSYLPYDTPAAVQRFLNTVQPRLLLVMETELWPNLYAACAQHQLPIVVVNARLSERSARAYARVKPLTRSVLAKVALIAAREAQDAERFQALGASPLQIKVLGNIKFDAPIPTQVKTQAATFRQAWGGRLVWVAASTHQGEDEQILQVHRQLVRQFPELLLILVPRHPERFNAVVALCEQADLSYQRRTECAVLRKSTAVLVGDSMGELLLWYACADLAFVGGSLVNSGGHNPLEALAFALPVLSGPYVDNFQDLYPPLVQIGAAILVDSPEVLAHHLTAYLANSTERQQVGQRGQQFLAQQQGVVERLLPELDQLLKAKN</sequence>
<dbReference type="GO" id="GO:0043842">
    <property type="term" value="F:Kdo transferase activity"/>
    <property type="evidence" value="ECO:0007669"/>
    <property type="project" value="UniProtKB-EC"/>
</dbReference>